<evidence type="ECO:0000313" key="10">
    <source>
        <dbReference type="EMBL" id="MCE4555045.1"/>
    </source>
</evidence>
<dbReference type="SUPFAM" id="SSF52172">
    <property type="entry name" value="CheY-like"/>
    <property type="match status" value="1"/>
</dbReference>
<dbReference type="InterPro" id="IPR036388">
    <property type="entry name" value="WH-like_DNA-bd_sf"/>
</dbReference>
<dbReference type="PANTHER" id="PTHR48111:SF4">
    <property type="entry name" value="DNA-BINDING DUAL TRANSCRIPTIONAL REGULATOR OMPR"/>
    <property type="match status" value="1"/>
</dbReference>
<organism evidence="10 11">
    <name type="scientific">Pelomonas cellulosilytica</name>
    <dbReference type="NCBI Taxonomy" id="2906762"/>
    <lineage>
        <taxon>Bacteria</taxon>
        <taxon>Pseudomonadati</taxon>
        <taxon>Pseudomonadota</taxon>
        <taxon>Betaproteobacteria</taxon>
        <taxon>Burkholderiales</taxon>
        <taxon>Sphaerotilaceae</taxon>
        <taxon>Roseateles</taxon>
    </lineage>
</organism>
<dbReference type="CDD" id="cd00383">
    <property type="entry name" value="trans_reg_C"/>
    <property type="match status" value="1"/>
</dbReference>
<dbReference type="Gene3D" id="3.40.50.2300">
    <property type="match status" value="1"/>
</dbReference>
<comment type="caution">
    <text evidence="10">The sequence shown here is derived from an EMBL/GenBank/DDBJ whole genome shotgun (WGS) entry which is preliminary data.</text>
</comment>
<dbReference type="Gene3D" id="6.10.250.690">
    <property type="match status" value="1"/>
</dbReference>
<evidence type="ECO:0000256" key="1">
    <source>
        <dbReference type="ARBA" id="ARBA00022553"/>
    </source>
</evidence>
<evidence type="ECO:0000259" key="9">
    <source>
        <dbReference type="PROSITE" id="PS51755"/>
    </source>
</evidence>
<gene>
    <name evidence="10" type="ORF">LXT13_11495</name>
</gene>
<dbReference type="EMBL" id="JAJTWU010000004">
    <property type="protein sequence ID" value="MCE4555045.1"/>
    <property type="molecule type" value="Genomic_DNA"/>
</dbReference>
<dbReference type="InterPro" id="IPR016032">
    <property type="entry name" value="Sig_transdc_resp-reg_C-effctor"/>
</dbReference>
<evidence type="ECO:0000256" key="3">
    <source>
        <dbReference type="ARBA" id="ARBA00023015"/>
    </source>
</evidence>
<dbReference type="SMART" id="SM00862">
    <property type="entry name" value="Trans_reg_C"/>
    <property type="match status" value="1"/>
</dbReference>
<dbReference type="Proteomes" id="UP001200741">
    <property type="component" value="Unassembled WGS sequence"/>
</dbReference>
<dbReference type="Pfam" id="PF00486">
    <property type="entry name" value="Trans_reg_C"/>
    <property type="match status" value="1"/>
</dbReference>
<dbReference type="PROSITE" id="PS51755">
    <property type="entry name" value="OMPR_PHOB"/>
    <property type="match status" value="1"/>
</dbReference>
<dbReference type="SUPFAM" id="SSF46894">
    <property type="entry name" value="C-terminal effector domain of the bipartite response regulators"/>
    <property type="match status" value="1"/>
</dbReference>
<keyword evidence="4 7" id="KW-0238">DNA-binding</keyword>
<feature type="domain" description="Response regulatory" evidence="8">
    <location>
        <begin position="9"/>
        <end position="123"/>
    </location>
</feature>
<feature type="DNA-binding region" description="OmpR/PhoB-type" evidence="7">
    <location>
        <begin position="132"/>
        <end position="231"/>
    </location>
</feature>
<dbReference type="InterPro" id="IPR011006">
    <property type="entry name" value="CheY-like_superfamily"/>
</dbReference>
<evidence type="ECO:0000256" key="4">
    <source>
        <dbReference type="ARBA" id="ARBA00023125"/>
    </source>
</evidence>
<keyword evidence="1 6" id="KW-0597">Phosphoprotein</keyword>
<evidence type="ECO:0000256" key="2">
    <source>
        <dbReference type="ARBA" id="ARBA00023012"/>
    </source>
</evidence>
<dbReference type="Gene3D" id="1.10.10.10">
    <property type="entry name" value="Winged helix-like DNA-binding domain superfamily/Winged helix DNA-binding domain"/>
    <property type="match status" value="1"/>
</dbReference>
<evidence type="ECO:0000313" key="11">
    <source>
        <dbReference type="Proteomes" id="UP001200741"/>
    </source>
</evidence>
<sequence length="245" mass="26208">MSSLPPVPAILIVDDDIELSAMVTRLLAAEGWAVTKATSGAAGEQALLLDQPDVVLLDVMLPDASGMDLCRRWHAANPSLGILMLTARGDPIDRILGLELGADDYLSKPFEKRELVARLRALLRRRVKPAAASSTSFGPLAIDLVRREVSVAGVVVPLTSIEFKLLVELSRVPGHAVSREALSNAVQAGAYRPLDRTVDVQVGRLRRRLASLSGGSDWIETVRGEGYAFVPRVASDPGSTANTGR</sequence>
<dbReference type="InterPro" id="IPR039420">
    <property type="entry name" value="WalR-like"/>
</dbReference>
<keyword evidence="11" id="KW-1185">Reference proteome</keyword>
<dbReference type="SMART" id="SM00448">
    <property type="entry name" value="REC"/>
    <property type="match status" value="1"/>
</dbReference>
<dbReference type="PANTHER" id="PTHR48111">
    <property type="entry name" value="REGULATOR OF RPOS"/>
    <property type="match status" value="1"/>
</dbReference>
<keyword evidence="5" id="KW-0804">Transcription</keyword>
<keyword evidence="2" id="KW-0902">Two-component regulatory system</keyword>
<evidence type="ECO:0000256" key="5">
    <source>
        <dbReference type="ARBA" id="ARBA00023163"/>
    </source>
</evidence>
<name>A0ABS8Y046_9BURK</name>
<dbReference type="Pfam" id="PF00072">
    <property type="entry name" value="Response_reg"/>
    <property type="match status" value="1"/>
</dbReference>
<accession>A0ABS8Y046</accession>
<dbReference type="PROSITE" id="PS50110">
    <property type="entry name" value="RESPONSE_REGULATORY"/>
    <property type="match status" value="1"/>
</dbReference>
<feature type="domain" description="OmpR/PhoB-type" evidence="9">
    <location>
        <begin position="132"/>
        <end position="231"/>
    </location>
</feature>
<evidence type="ECO:0000259" key="8">
    <source>
        <dbReference type="PROSITE" id="PS50110"/>
    </source>
</evidence>
<evidence type="ECO:0000256" key="6">
    <source>
        <dbReference type="PROSITE-ProRule" id="PRU00169"/>
    </source>
</evidence>
<dbReference type="InterPro" id="IPR001867">
    <property type="entry name" value="OmpR/PhoB-type_DNA-bd"/>
</dbReference>
<protein>
    <submittedName>
        <fullName evidence="10">Response regulator transcription factor</fullName>
    </submittedName>
</protein>
<proteinExistence type="predicted"/>
<keyword evidence="3" id="KW-0805">Transcription regulation</keyword>
<feature type="modified residue" description="4-aspartylphosphate" evidence="6">
    <location>
        <position position="58"/>
    </location>
</feature>
<dbReference type="InterPro" id="IPR001789">
    <property type="entry name" value="Sig_transdc_resp-reg_receiver"/>
</dbReference>
<evidence type="ECO:0000256" key="7">
    <source>
        <dbReference type="PROSITE-ProRule" id="PRU01091"/>
    </source>
</evidence>
<dbReference type="RefSeq" id="WP_233372067.1">
    <property type="nucleotide sequence ID" value="NZ_JAJTWU010000004.1"/>
</dbReference>
<reference evidence="10 11" key="1">
    <citation type="submission" date="2021-12" db="EMBL/GenBank/DDBJ databases">
        <title>Genome seq of P8.</title>
        <authorList>
            <person name="Seo T."/>
        </authorList>
    </citation>
    <scope>NUCLEOTIDE SEQUENCE [LARGE SCALE GENOMIC DNA]</scope>
    <source>
        <strain evidence="10 11">P8</strain>
    </source>
</reference>